<feature type="compositionally biased region" description="Basic residues" evidence="1">
    <location>
        <begin position="43"/>
        <end position="58"/>
    </location>
</feature>
<dbReference type="EMBL" id="AMZH03016435">
    <property type="protein sequence ID" value="RRT44494.1"/>
    <property type="molecule type" value="Genomic_DNA"/>
</dbReference>
<comment type="caution">
    <text evidence="2">The sequence shown here is derived from an EMBL/GenBank/DDBJ whole genome shotgun (WGS) entry which is preliminary data.</text>
</comment>
<evidence type="ECO:0000256" key="1">
    <source>
        <dbReference type="SAM" id="MobiDB-lite"/>
    </source>
</evidence>
<feature type="compositionally biased region" description="Polar residues" evidence="1">
    <location>
        <begin position="24"/>
        <end position="37"/>
    </location>
</feature>
<reference evidence="2 3" key="1">
    <citation type="journal article" date="2014" name="Agronomy (Basel)">
        <title>A Draft Genome Sequence for Ensete ventricosum, the Drought-Tolerant Tree Against Hunger.</title>
        <authorList>
            <person name="Harrison J."/>
            <person name="Moore K.A."/>
            <person name="Paszkiewicz K."/>
            <person name="Jones T."/>
            <person name="Grant M."/>
            <person name="Ambacheew D."/>
            <person name="Muzemil S."/>
            <person name="Studholme D.J."/>
        </authorList>
    </citation>
    <scope>NUCLEOTIDE SEQUENCE [LARGE SCALE GENOMIC DNA]</scope>
</reference>
<evidence type="ECO:0000313" key="3">
    <source>
        <dbReference type="Proteomes" id="UP000287651"/>
    </source>
</evidence>
<feature type="compositionally biased region" description="Basic and acidic residues" evidence="1">
    <location>
        <begin position="124"/>
        <end position="143"/>
    </location>
</feature>
<organism evidence="2 3">
    <name type="scientific">Ensete ventricosum</name>
    <name type="common">Abyssinian banana</name>
    <name type="synonym">Musa ensete</name>
    <dbReference type="NCBI Taxonomy" id="4639"/>
    <lineage>
        <taxon>Eukaryota</taxon>
        <taxon>Viridiplantae</taxon>
        <taxon>Streptophyta</taxon>
        <taxon>Embryophyta</taxon>
        <taxon>Tracheophyta</taxon>
        <taxon>Spermatophyta</taxon>
        <taxon>Magnoliopsida</taxon>
        <taxon>Liliopsida</taxon>
        <taxon>Zingiberales</taxon>
        <taxon>Musaceae</taxon>
        <taxon>Ensete</taxon>
    </lineage>
</organism>
<name>A0A426XYG4_ENSVE</name>
<feature type="region of interest" description="Disordered" evidence="1">
    <location>
        <begin position="115"/>
        <end position="143"/>
    </location>
</feature>
<protein>
    <submittedName>
        <fullName evidence="2">Uncharacterized protein</fullName>
    </submittedName>
</protein>
<accession>A0A426XYG4</accession>
<feature type="compositionally biased region" description="Polar residues" evidence="1">
    <location>
        <begin position="1"/>
        <end position="11"/>
    </location>
</feature>
<dbReference type="AlphaFoldDB" id="A0A426XYG4"/>
<gene>
    <name evidence="2" type="ORF">B296_00020917</name>
</gene>
<evidence type="ECO:0000313" key="2">
    <source>
        <dbReference type="EMBL" id="RRT44494.1"/>
    </source>
</evidence>
<feature type="compositionally biased region" description="Basic and acidic residues" evidence="1">
    <location>
        <begin position="59"/>
        <end position="73"/>
    </location>
</feature>
<proteinExistence type="predicted"/>
<feature type="region of interest" description="Disordered" evidence="1">
    <location>
        <begin position="1"/>
        <end position="83"/>
    </location>
</feature>
<sequence>MPKMSSGNAPSTRAVVPAREINVSPASKRSIDASTGQADDPTRRHKKVKVLTRRHKSRHNEGESRSHSKDKKPAAPSEELDTPIALFDRVHDAGQLITFMDYQISQLQQELDTLKSSGGPETVAKAKEGASELGQELEKTKRE</sequence>
<dbReference type="Proteomes" id="UP000287651">
    <property type="component" value="Unassembled WGS sequence"/>
</dbReference>